<sequence>MKNNKNKWLSSKVWGYTASVVLMPYAALKTMWAFGIALGWSSKGISELHMAMKSGNPVIHFLYSNGIDITAILACVASLLGLSLVQSWGRKMDRRLVLIPAWLGGTAFTYIGSDGLYLVRKAEIGDMHLWVFLLVYGGFLLWGITTLLAAVSFQNREKRFT</sequence>
<feature type="transmembrane region" description="Helical" evidence="1">
    <location>
        <begin position="129"/>
        <end position="153"/>
    </location>
</feature>
<keyword evidence="1" id="KW-1133">Transmembrane helix</keyword>
<keyword evidence="1" id="KW-0472">Membrane</keyword>
<proteinExistence type="predicted"/>
<feature type="transmembrane region" description="Helical" evidence="1">
    <location>
        <begin position="61"/>
        <end position="85"/>
    </location>
</feature>
<keyword evidence="1" id="KW-0812">Transmembrane</keyword>
<evidence type="ECO:0000313" key="3">
    <source>
        <dbReference type="Proteomes" id="UP000682134"/>
    </source>
</evidence>
<comment type="caution">
    <text evidence="2">The sequence shown here is derived from an EMBL/GenBank/DDBJ whole genome shotgun (WGS) entry which is preliminary data.</text>
</comment>
<feature type="transmembrane region" description="Helical" evidence="1">
    <location>
        <begin position="20"/>
        <end position="41"/>
    </location>
</feature>
<name>A0A940NRU5_9BACI</name>
<gene>
    <name evidence="2" type="ORF">J5Y03_15910</name>
</gene>
<feature type="transmembrane region" description="Helical" evidence="1">
    <location>
        <begin position="97"/>
        <end position="117"/>
    </location>
</feature>
<organism evidence="2 3">
    <name type="scientific">Gottfriedia endophytica</name>
    <dbReference type="NCBI Taxonomy" id="2820819"/>
    <lineage>
        <taxon>Bacteria</taxon>
        <taxon>Bacillati</taxon>
        <taxon>Bacillota</taxon>
        <taxon>Bacilli</taxon>
        <taxon>Bacillales</taxon>
        <taxon>Bacillaceae</taxon>
        <taxon>Gottfriedia</taxon>
    </lineage>
</organism>
<dbReference type="RefSeq" id="WP_209406989.1">
    <property type="nucleotide sequence ID" value="NZ_JAGIYQ010000013.1"/>
</dbReference>
<keyword evidence="3" id="KW-1185">Reference proteome</keyword>
<dbReference type="AlphaFoldDB" id="A0A940NRU5"/>
<dbReference type="Proteomes" id="UP000682134">
    <property type="component" value="Unassembled WGS sequence"/>
</dbReference>
<reference evidence="2" key="1">
    <citation type="submission" date="2021-04" db="EMBL/GenBank/DDBJ databases">
        <title>Genome seq and assembly of Bacillus sp.</title>
        <authorList>
            <person name="Chhetri G."/>
        </authorList>
    </citation>
    <scope>NUCLEOTIDE SEQUENCE</scope>
    <source>
        <strain evidence="2">RG28</strain>
    </source>
</reference>
<evidence type="ECO:0000313" key="2">
    <source>
        <dbReference type="EMBL" id="MBP0726645.1"/>
    </source>
</evidence>
<dbReference type="EMBL" id="JAGIYQ010000013">
    <property type="protein sequence ID" value="MBP0726645.1"/>
    <property type="molecule type" value="Genomic_DNA"/>
</dbReference>
<protein>
    <submittedName>
        <fullName evidence="2">Uncharacterized protein</fullName>
    </submittedName>
</protein>
<accession>A0A940NRU5</accession>
<evidence type="ECO:0000256" key="1">
    <source>
        <dbReference type="SAM" id="Phobius"/>
    </source>
</evidence>